<dbReference type="Proteomes" id="UP000178759">
    <property type="component" value="Unassembled WGS sequence"/>
</dbReference>
<evidence type="ECO:0000313" key="2">
    <source>
        <dbReference type="Proteomes" id="UP000178759"/>
    </source>
</evidence>
<proteinExistence type="predicted"/>
<dbReference type="STRING" id="1798392.A3A79_01870"/>
<evidence type="ECO:0000313" key="1">
    <source>
        <dbReference type="EMBL" id="OGG23928.1"/>
    </source>
</evidence>
<protein>
    <recommendedName>
        <fullName evidence="3">AbiEi antitoxin C-terminal domain-containing protein</fullName>
    </recommendedName>
</protein>
<name>A0A1F6AGP4_9BACT</name>
<dbReference type="AlphaFoldDB" id="A0A1F6AGP4"/>
<sequence>MYKIDILLKQKNRLFHTRDLGLLWQIQNTNTLYTQIKRYTAKGILIPVQKGLYTTVPVTQLHPFALGAAALHRYCYISCEYVLGQAGIIFQAGQSVTFVSSVSRKFTLGGHEFFVRQLADQFLFNDAGIQKDDDGISIASPQRAVADLLYFNPHAHFDNRRALDWTNVRDIQKKVGYL</sequence>
<accession>A0A1F6AGP4</accession>
<comment type="caution">
    <text evidence="1">The sequence shown here is derived from an EMBL/GenBank/DDBJ whole genome shotgun (WGS) entry which is preliminary data.</text>
</comment>
<gene>
    <name evidence="1" type="ORF">A3A79_01870</name>
</gene>
<dbReference type="EMBL" id="MFJV01000001">
    <property type="protein sequence ID" value="OGG23928.1"/>
    <property type="molecule type" value="Genomic_DNA"/>
</dbReference>
<evidence type="ECO:0008006" key="3">
    <source>
        <dbReference type="Google" id="ProtNLM"/>
    </source>
</evidence>
<reference evidence="1 2" key="1">
    <citation type="journal article" date="2016" name="Nat. Commun.">
        <title>Thousands of microbial genomes shed light on interconnected biogeochemical processes in an aquifer system.</title>
        <authorList>
            <person name="Anantharaman K."/>
            <person name="Brown C.T."/>
            <person name="Hug L.A."/>
            <person name="Sharon I."/>
            <person name="Castelle C.J."/>
            <person name="Probst A.J."/>
            <person name="Thomas B.C."/>
            <person name="Singh A."/>
            <person name="Wilkins M.J."/>
            <person name="Karaoz U."/>
            <person name="Brodie E.L."/>
            <person name="Williams K.H."/>
            <person name="Hubbard S.S."/>
            <person name="Banfield J.F."/>
        </authorList>
    </citation>
    <scope>NUCLEOTIDE SEQUENCE [LARGE SCALE GENOMIC DNA]</scope>
</reference>
<organism evidence="1 2">
    <name type="scientific">Candidatus Gottesmanbacteria bacterium RIFCSPLOWO2_01_FULL_43_11b</name>
    <dbReference type="NCBI Taxonomy" id="1798392"/>
    <lineage>
        <taxon>Bacteria</taxon>
        <taxon>Candidatus Gottesmaniibacteriota</taxon>
    </lineage>
</organism>